<feature type="transmembrane region" description="Helical" evidence="3">
    <location>
        <begin position="265"/>
        <end position="285"/>
    </location>
</feature>
<dbReference type="PANTHER" id="PTHR33434:SF3">
    <property type="entry name" value="DEGV DOMAIN-CONTAINING PROTEIN YITS"/>
    <property type="match status" value="1"/>
</dbReference>
<dbReference type="InterPro" id="IPR043168">
    <property type="entry name" value="DegV_C"/>
</dbReference>
<dbReference type="InterPro" id="IPR050270">
    <property type="entry name" value="DegV_domain_contain"/>
</dbReference>
<keyword evidence="3" id="KW-0812">Transmembrane</keyword>
<dbReference type="Gene3D" id="3.30.1180.10">
    <property type="match status" value="1"/>
</dbReference>
<reference evidence="4" key="1">
    <citation type="journal article" date="2018" name="Environ. Microbiol.">
        <title>Sporulation capability and amylosome conservation among diverse human colonic and rumen isolates of the keystone starch-degrader Ruminococcus bromii.</title>
        <authorList>
            <person name="Mukhopadhya I."/>
            <person name="Morais S."/>
            <person name="Laverde-Gomez J."/>
            <person name="Sheridan P.O."/>
            <person name="Walker A.W."/>
            <person name="Kelly W."/>
            <person name="Klieve A.V."/>
            <person name="Ouwerkerk D."/>
            <person name="Duncan S.H."/>
            <person name="Louis P."/>
            <person name="Koropatkin N."/>
            <person name="Cockburn D."/>
            <person name="Kibler R."/>
            <person name="Cooper P.J."/>
            <person name="Sandoval C."/>
            <person name="Crost E."/>
            <person name="Juge N."/>
            <person name="Bayer E.A."/>
            <person name="Flint H.J."/>
        </authorList>
    </citation>
    <scope>NUCLEOTIDE SEQUENCE [LARGE SCALE GENOMIC DNA]</scope>
    <source>
        <strain evidence="4">ATCC 27255</strain>
    </source>
</reference>
<dbReference type="RefSeq" id="WP_101028446.1">
    <property type="nucleotide sequence ID" value="NZ_CABMMZ010000026.1"/>
</dbReference>
<gene>
    <name evidence="4" type="ORF">RBATCC27255_00320</name>
</gene>
<dbReference type="SUPFAM" id="SSF82549">
    <property type="entry name" value="DAK1/DegV-like"/>
    <property type="match status" value="1"/>
</dbReference>
<dbReference type="GO" id="GO:0008289">
    <property type="term" value="F:lipid binding"/>
    <property type="evidence" value="ECO:0007669"/>
    <property type="project" value="UniProtKB-KW"/>
</dbReference>
<evidence type="ECO:0000313" key="4">
    <source>
        <dbReference type="EMBL" id="PKD32372.1"/>
    </source>
</evidence>
<keyword evidence="3" id="KW-0472">Membrane</keyword>
<sequence>MNYVFMTDASCDLTQELINEIGVEVLPMEFHMEDKSYLHYPDCRMMSLSEFYDKLKGGVDSKTTQINYDSFYKSFENYLKAGKDIIYTGISTGLSGTYNTCMMAVKDLQNVYPDRKIIVIDSLCDSAGLGLLIYLAGKKYSEGAGIDELREYIEETRVKVCHWFVVEDLDHLKRGGRISAVSATFGKALQIKPLLSVDDEGRLVNVAKIRGKSNVVPSLVKHLERDAEDLKNSVVMIAHADNPEGAEELKKAIKGKCKEIIVTNIGPVIGSHVGSGMLAVLFLGARNLKS</sequence>
<accession>A0A2N0UZF9</accession>
<dbReference type="NCBIfam" id="TIGR00762">
    <property type="entry name" value="DegV"/>
    <property type="match status" value="1"/>
</dbReference>
<dbReference type="Proteomes" id="UP000233425">
    <property type="component" value="Unassembled WGS sequence"/>
</dbReference>
<evidence type="ECO:0000313" key="5">
    <source>
        <dbReference type="Proteomes" id="UP000233425"/>
    </source>
</evidence>
<evidence type="ECO:0000256" key="2">
    <source>
        <dbReference type="ARBA" id="ARBA00023121"/>
    </source>
</evidence>
<name>A0A2N0UZF9_9FIRM</name>
<comment type="function">
    <text evidence="1">May bind long-chain fatty acids, such as palmitate, and may play a role in lipid transport or fatty acid metabolism.</text>
</comment>
<organism evidence="4 5">
    <name type="scientific">Ruminococcus bromii</name>
    <dbReference type="NCBI Taxonomy" id="40518"/>
    <lineage>
        <taxon>Bacteria</taxon>
        <taxon>Bacillati</taxon>
        <taxon>Bacillota</taxon>
        <taxon>Clostridia</taxon>
        <taxon>Eubacteriales</taxon>
        <taxon>Oscillospiraceae</taxon>
        <taxon>Ruminococcus</taxon>
    </lineage>
</organism>
<keyword evidence="5" id="KW-1185">Reference proteome</keyword>
<dbReference type="InterPro" id="IPR003797">
    <property type="entry name" value="DegV"/>
</dbReference>
<comment type="caution">
    <text evidence="4">The sequence shown here is derived from an EMBL/GenBank/DDBJ whole genome shotgun (WGS) entry which is preliminary data.</text>
</comment>
<dbReference type="Pfam" id="PF02645">
    <property type="entry name" value="DegV"/>
    <property type="match status" value="1"/>
</dbReference>
<evidence type="ECO:0000256" key="3">
    <source>
        <dbReference type="SAM" id="Phobius"/>
    </source>
</evidence>
<evidence type="ECO:0000256" key="1">
    <source>
        <dbReference type="ARBA" id="ARBA00003238"/>
    </source>
</evidence>
<proteinExistence type="predicted"/>
<dbReference type="AlphaFoldDB" id="A0A2N0UZF9"/>
<dbReference type="EMBL" id="NNSR01000026">
    <property type="protein sequence ID" value="PKD32372.1"/>
    <property type="molecule type" value="Genomic_DNA"/>
</dbReference>
<keyword evidence="3" id="KW-1133">Transmembrane helix</keyword>
<dbReference type="PROSITE" id="PS51482">
    <property type="entry name" value="DEGV"/>
    <property type="match status" value="1"/>
</dbReference>
<dbReference type="Gene3D" id="3.40.50.10170">
    <property type="match status" value="1"/>
</dbReference>
<protein>
    <submittedName>
        <fullName evidence="4">DegV domain-containing protein</fullName>
    </submittedName>
</protein>
<dbReference type="PANTHER" id="PTHR33434">
    <property type="entry name" value="DEGV DOMAIN-CONTAINING PROTEIN DR_1986-RELATED"/>
    <property type="match status" value="1"/>
</dbReference>
<keyword evidence="2" id="KW-0446">Lipid-binding</keyword>